<feature type="compositionally biased region" description="Polar residues" evidence="1">
    <location>
        <begin position="98"/>
        <end position="110"/>
    </location>
</feature>
<protein>
    <submittedName>
        <fullName evidence="3">Uncharacterized protein</fullName>
    </submittedName>
</protein>
<feature type="compositionally biased region" description="Polar residues" evidence="1">
    <location>
        <begin position="161"/>
        <end position="193"/>
    </location>
</feature>
<organism evidence="2 3">
    <name type="scientific">Parascaris equorum</name>
    <name type="common">Equine roundworm</name>
    <dbReference type="NCBI Taxonomy" id="6256"/>
    <lineage>
        <taxon>Eukaryota</taxon>
        <taxon>Metazoa</taxon>
        <taxon>Ecdysozoa</taxon>
        <taxon>Nematoda</taxon>
        <taxon>Chromadorea</taxon>
        <taxon>Rhabditida</taxon>
        <taxon>Spirurina</taxon>
        <taxon>Ascaridomorpha</taxon>
        <taxon>Ascaridoidea</taxon>
        <taxon>Ascarididae</taxon>
        <taxon>Parascaris</taxon>
    </lineage>
</organism>
<feature type="region of interest" description="Disordered" evidence="1">
    <location>
        <begin position="1"/>
        <end position="58"/>
    </location>
</feature>
<feature type="compositionally biased region" description="Basic and acidic residues" evidence="1">
    <location>
        <begin position="460"/>
        <end position="476"/>
    </location>
</feature>
<keyword evidence="2" id="KW-1185">Reference proteome</keyword>
<evidence type="ECO:0000313" key="2">
    <source>
        <dbReference type="Proteomes" id="UP000887564"/>
    </source>
</evidence>
<feature type="compositionally biased region" description="Polar residues" evidence="1">
    <location>
        <begin position="11"/>
        <end position="50"/>
    </location>
</feature>
<accession>A0A914RWU1</accession>
<feature type="region of interest" description="Disordered" evidence="1">
    <location>
        <begin position="91"/>
        <end position="130"/>
    </location>
</feature>
<evidence type="ECO:0000313" key="3">
    <source>
        <dbReference type="WBParaSite" id="PEQ_0000933401-mRNA-1"/>
    </source>
</evidence>
<evidence type="ECO:0000256" key="1">
    <source>
        <dbReference type="SAM" id="MobiDB-lite"/>
    </source>
</evidence>
<reference evidence="3" key="1">
    <citation type="submission" date="2022-11" db="UniProtKB">
        <authorList>
            <consortium name="WormBaseParasite"/>
        </authorList>
    </citation>
    <scope>IDENTIFICATION</scope>
</reference>
<feature type="region of interest" description="Disordered" evidence="1">
    <location>
        <begin position="282"/>
        <end position="314"/>
    </location>
</feature>
<dbReference type="AlphaFoldDB" id="A0A914RWU1"/>
<name>A0A914RWU1_PAREQ</name>
<feature type="region of interest" description="Disordered" evidence="1">
    <location>
        <begin position="446"/>
        <end position="482"/>
    </location>
</feature>
<sequence length="482" mass="50569">LPVEIGVKEPSGSSITVNVADSDTIPDDTNTVPVASSNPSASFNAKSLQNGEPAADEQLPFEGGAQISFGSGMTVDAAAINSSVSKTTVIPAAPTINPPTHTSGGLSEPQTVPPGDQFRADNVISRGGGGNALLGSKFAEALPAQSLGRSQGQMFAGSPPLGSQQFPTNTESNENTRVRQFSAQQSVITQEPQPASDGDFSAHATNVPLEQFSSTQSPIVPSFSSIPVNDVHAGTVPVESPPAKFISVTTDFSEQQSGVNLDTQTPLSIPVKSADVDVASAHGSAPSTAVTPPKPLPPTAEQFPSTISASDGISDGLDDRVSQPINSFVPSPPSEGQMRSDIFQNPSNATANTNAEGLKMEYMGFRVVCLNLANQCYQFEIVECAYSMKFELQDTSIKNGESANDTMQHLTDSIEMPISNGTNASEVVNNLIVQLNERQVVTKTDVKVPESETTTGLQDSVKETTRRSTSDLKTEIIEEDGL</sequence>
<proteinExistence type="predicted"/>
<dbReference type="Proteomes" id="UP000887564">
    <property type="component" value="Unplaced"/>
</dbReference>
<feature type="region of interest" description="Disordered" evidence="1">
    <location>
        <begin position="149"/>
        <end position="202"/>
    </location>
</feature>
<dbReference type="WBParaSite" id="PEQ_0000933401-mRNA-1">
    <property type="protein sequence ID" value="PEQ_0000933401-mRNA-1"/>
    <property type="gene ID" value="PEQ_0000933401"/>
</dbReference>
<feature type="compositionally biased region" description="Polar residues" evidence="1">
    <location>
        <begin position="302"/>
        <end position="311"/>
    </location>
</feature>